<evidence type="ECO:0000313" key="2">
    <source>
        <dbReference type="WBParaSite" id="PEQ_0000757001-mRNA-1"/>
    </source>
</evidence>
<organism evidence="1 2">
    <name type="scientific">Parascaris equorum</name>
    <name type="common">Equine roundworm</name>
    <dbReference type="NCBI Taxonomy" id="6256"/>
    <lineage>
        <taxon>Eukaryota</taxon>
        <taxon>Metazoa</taxon>
        <taxon>Ecdysozoa</taxon>
        <taxon>Nematoda</taxon>
        <taxon>Chromadorea</taxon>
        <taxon>Rhabditida</taxon>
        <taxon>Spirurina</taxon>
        <taxon>Ascaridomorpha</taxon>
        <taxon>Ascaridoidea</taxon>
        <taxon>Ascarididae</taxon>
        <taxon>Parascaris</taxon>
    </lineage>
</organism>
<dbReference type="Gene3D" id="1.20.1050.80">
    <property type="entry name" value="VPS9 domain"/>
    <property type="match status" value="1"/>
</dbReference>
<keyword evidence="1" id="KW-1185">Reference proteome</keyword>
<reference evidence="2" key="1">
    <citation type="submission" date="2022-11" db="UniProtKB">
        <authorList>
            <consortium name="WormBaseParasite"/>
        </authorList>
    </citation>
    <scope>IDENTIFICATION</scope>
</reference>
<proteinExistence type="predicted"/>
<dbReference type="SUPFAM" id="SSF109993">
    <property type="entry name" value="VPS9 domain"/>
    <property type="match status" value="1"/>
</dbReference>
<protein>
    <submittedName>
        <fullName evidence="2">VPS9 domain-containing protein</fullName>
    </submittedName>
</protein>
<sequence length="119" mass="13608">MIFTCVTRFAEAGEKHVWTTDDLLPAFMYVTVRAQLQHLGAEILVVCVRELVDCYYGSVHHRFHVYRLFPQGGGRTFHFKCCASVHELKDACIGPIKVQIIWGFRLTITNVDKSGNCFQ</sequence>
<dbReference type="AlphaFoldDB" id="A0A914RZU0"/>
<evidence type="ECO:0000313" key="1">
    <source>
        <dbReference type="Proteomes" id="UP000887564"/>
    </source>
</evidence>
<dbReference type="WBParaSite" id="PEQ_0000757001-mRNA-1">
    <property type="protein sequence ID" value="PEQ_0000757001-mRNA-1"/>
    <property type="gene ID" value="PEQ_0000757001"/>
</dbReference>
<dbReference type="InterPro" id="IPR037191">
    <property type="entry name" value="VPS9_dom_sf"/>
</dbReference>
<accession>A0A914RZU0</accession>
<dbReference type="Proteomes" id="UP000887564">
    <property type="component" value="Unplaced"/>
</dbReference>
<name>A0A914RZU0_PAREQ</name>